<name>A0A842HV17_9SPHN</name>
<comment type="caution">
    <text evidence="2">The sequence shown here is derived from an EMBL/GenBank/DDBJ whole genome shotgun (WGS) entry which is preliminary data.</text>
</comment>
<dbReference type="SMART" id="SM00318">
    <property type="entry name" value="SNc"/>
    <property type="match status" value="1"/>
</dbReference>
<dbReference type="PANTHER" id="PTHR12302">
    <property type="entry name" value="EBNA2 BINDING PROTEIN P100"/>
    <property type="match status" value="1"/>
</dbReference>
<accession>A0A842HV17</accession>
<reference evidence="2 3" key="1">
    <citation type="submission" date="2020-08" db="EMBL/GenBank/DDBJ databases">
        <title>Draft genome sequence of Parasphingopyxis sp. GrpM-11.</title>
        <authorList>
            <person name="Oh J."/>
            <person name="Roh D.-H."/>
        </authorList>
    </citation>
    <scope>NUCLEOTIDE SEQUENCE [LARGE SCALE GENOMIC DNA]</scope>
    <source>
        <strain evidence="2 3">GrpM-11</strain>
    </source>
</reference>
<keyword evidence="3" id="KW-1185">Reference proteome</keyword>
<dbReference type="EMBL" id="JACJVJ010000001">
    <property type="protein sequence ID" value="MBC2776363.1"/>
    <property type="molecule type" value="Genomic_DNA"/>
</dbReference>
<dbReference type="PROSITE" id="PS50830">
    <property type="entry name" value="TNASE_3"/>
    <property type="match status" value="1"/>
</dbReference>
<evidence type="ECO:0000313" key="2">
    <source>
        <dbReference type="EMBL" id="MBC2776363.1"/>
    </source>
</evidence>
<feature type="domain" description="TNase-like" evidence="1">
    <location>
        <begin position="5"/>
        <end position="127"/>
    </location>
</feature>
<evidence type="ECO:0000313" key="3">
    <source>
        <dbReference type="Proteomes" id="UP000564378"/>
    </source>
</evidence>
<gene>
    <name evidence="2" type="ORF">H6P80_01895</name>
</gene>
<dbReference type="Proteomes" id="UP000564378">
    <property type="component" value="Unassembled WGS sequence"/>
</dbReference>
<sequence>MGGAGEAVRIVDGDSLTIDGRAARLIGIDAPELRQNCTGADGAAWPCGREAQAALGRLVGSGPITCESRAQDRYRRALVRCRNGEDRDIGKAMLRQGWAVALPRYASPGYELAESAAQAAARGVWRGDFTRPAEWRAAQSRD</sequence>
<dbReference type="Pfam" id="PF00565">
    <property type="entry name" value="SNase"/>
    <property type="match status" value="1"/>
</dbReference>
<dbReference type="SUPFAM" id="SSF50199">
    <property type="entry name" value="Staphylococcal nuclease"/>
    <property type="match status" value="1"/>
</dbReference>
<dbReference type="PANTHER" id="PTHR12302:SF26">
    <property type="entry name" value="BLR1266 PROTEIN"/>
    <property type="match status" value="1"/>
</dbReference>
<dbReference type="AlphaFoldDB" id="A0A842HV17"/>
<dbReference type="InterPro" id="IPR035437">
    <property type="entry name" value="SNase_OB-fold_sf"/>
</dbReference>
<organism evidence="2 3">
    <name type="scientific">Parasphingopyxis marina</name>
    <dbReference type="NCBI Taxonomy" id="2761622"/>
    <lineage>
        <taxon>Bacteria</taxon>
        <taxon>Pseudomonadati</taxon>
        <taxon>Pseudomonadota</taxon>
        <taxon>Alphaproteobacteria</taxon>
        <taxon>Sphingomonadales</taxon>
        <taxon>Sphingomonadaceae</taxon>
        <taxon>Parasphingopyxis</taxon>
    </lineage>
</organism>
<protein>
    <submittedName>
        <fullName evidence="2">Thermonuclease family protein</fullName>
    </submittedName>
</protein>
<dbReference type="InterPro" id="IPR016071">
    <property type="entry name" value="Staphylococal_nuclease_OB-fold"/>
</dbReference>
<proteinExistence type="predicted"/>
<evidence type="ECO:0000259" key="1">
    <source>
        <dbReference type="PROSITE" id="PS50830"/>
    </source>
</evidence>
<dbReference type="Gene3D" id="2.40.50.90">
    <property type="match status" value="1"/>
</dbReference>